<keyword evidence="3" id="KW-1185">Reference proteome</keyword>
<feature type="chain" id="PRO_5035728159" description="Secreted protein" evidence="1">
    <location>
        <begin position="30"/>
        <end position="217"/>
    </location>
</feature>
<evidence type="ECO:0008006" key="4">
    <source>
        <dbReference type="Google" id="ProtNLM"/>
    </source>
</evidence>
<organism evidence="2 3">
    <name type="scientific">Paramecium sonneborni</name>
    <dbReference type="NCBI Taxonomy" id="65129"/>
    <lineage>
        <taxon>Eukaryota</taxon>
        <taxon>Sar</taxon>
        <taxon>Alveolata</taxon>
        <taxon>Ciliophora</taxon>
        <taxon>Intramacronucleata</taxon>
        <taxon>Oligohymenophorea</taxon>
        <taxon>Peniculida</taxon>
        <taxon>Parameciidae</taxon>
        <taxon>Paramecium</taxon>
    </lineage>
</organism>
<protein>
    <recommendedName>
        <fullName evidence="4">Secreted protein</fullName>
    </recommendedName>
</protein>
<dbReference type="EMBL" id="CAJJDN010000167">
    <property type="protein sequence ID" value="CAD8126498.1"/>
    <property type="molecule type" value="Genomic_DNA"/>
</dbReference>
<gene>
    <name evidence="2" type="ORF">PSON_ATCC_30995.1.T1670135</name>
</gene>
<dbReference type="AlphaFoldDB" id="A0A8S1REV1"/>
<evidence type="ECO:0000313" key="3">
    <source>
        <dbReference type="Proteomes" id="UP000692954"/>
    </source>
</evidence>
<sequence>MIVVNFLEHNQVIQLIVLMLLQCSDNTDATDNTTCNGFLPGCITNGQGCVVYNTPSISMKGTQAICDKLQAEQFQAFEKINVITHQVILQQIISKLKLVLLLKTRLIAHVDHFQKVVFKMVMEGVLIQKQQLVLVILELQHFAKMQLLEVMVQNIILEHHHQNYARQELAQIIQRQQKMMNVNIYKCLYCKIRRRLYGQIKNYSNNLPTHFQVDQLV</sequence>
<accession>A0A8S1REV1</accession>
<proteinExistence type="predicted"/>
<reference evidence="2" key="1">
    <citation type="submission" date="2021-01" db="EMBL/GenBank/DDBJ databases">
        <authorList>
            <consortium name="Genoscope - CEA"/>
            <person name="William W."/>
        </authorList>
    </citation>
    <scope>NUCLEOTIDE SEQUENCE</scope>
</reference>
<evidence type="ECO:0000313" key="2">
    <source>
        <dbReference type="EMBL" id="CAD8126498.1"/>
    </source>
</evidence>
<keyword evidence="1" id="KW-0732">Signal</keyword>
<evidence type="ECO:0000256" key="1">
    <source>
        <dbReference type="SAM" id="SignalP"/>
    </source>
</evidence>
<name>A0A8S1REV1_9CILI</name>
<feature type="signal peptide" evidence="1">
    <location>
        <begin position="1"/>
        <end position="29"/>
    </location>
</feature>
<comment type="caution">
    <text evidence="2">The sequence shown here is derived from an EMBL/GenBank/DDBJ whole genome shotgun (WGS) entry which is preliminary data.</text>
</comment>
<dbReference type="Proteomes" id="UP000692954">
    <property type="component" value="Unassembled WGS sequence"/>
</dbReference>